<dbReference type="Proteomes" id="UP000242414">
    <property type="component" value="Unassembled WGS sequence"/>
</dbReference>
<dbReference type="VEuPathDB" id="FungiDB:BCV72DRAFT_327951"/>
<accession>A0A1X0R4E0</accession>
<reference evidence="1" key="1">
    <citation type="journal article" date="2016" name="Proc. Natl. Acad. Sci. U.S.A.">
        <title>Lipid metabolic changes in an early divergent fungus govern the establishment of a mutualistic symbiosis with endobacteria.</title>
        <authorList>
            <person name="Lastovetsky O.A."/>
            <person name="Gaspar M.L."/>
            <person name="Mondo S.J."/>
            <person name="LaButti K.M."/>
            <person name="Sandor L."/>
            <person name="Grigoriev I.V."/>
            <person name="Henry S.A."/>
            <person name="Pawlowska T.E."/>
        </authorList>
    </citation>
    <scope>NUCLEOTIDE SEQUENCE [LARGE SCALE GENOMIC DNA]</scope>
    <source>
        <strain evidence="1">ATCC 52814</strain>
    </source>
</reference>
<dbReference type="EMBL" id="KV921916">
    <property type="protein sequence ID" value="ORE06798.1"/>
    <property type="molecule type" value="Genomic_DNA"/>
</dbReference>
<sequence>MQAAGIDTKVYGPHSIHSASSKKAAEVGNEIDKVKKHANWSLFANTSEQFYYKSPHQYADSKKITDSICSTHVTIQCLNITSRSTGTGLGTSSNTIVDERGAEDVVTQSRWYERFFYVSLTCPPFIPKKKEKIECLAWKRVKRDRLHFFCLFYIFSNKKARLEEFIPHPLSSFCQL</sequence>
<evidence type="ECO:0000313" key="1">
    <source>
        <dbReference type="EMBL" id="ORE06798.1"/>
    </source>
</evidence>
<gene>
    <name evidence="1" type="ORF">BCV72DRAFT_327951</name>
</gene>
<proteinExistence type="predicted"/>
<protein>
    <submittedName>
        <fullName evidence="1">Uncharacterized protein</fullName>
    </submittedName>
</protein>
<organism evidence="1">
    <name type="scientific">Rhizopus microsporus var. microsporus</name>
    <dbReference type="NCBI Taxonomy" id="86635"/>
    <lineage>
        <taxon>Eukaryota</taxon>
        <taxon>Fungi</taxon>
        <taxon>Fungi incertae sedis</taxon>
        <taxon>Mucoromycota</taxon>
        <taxon>Mucoromycotina</taxon>
        <taxon>Mucoromycetes</taxon>
        <taxon>Mucorales</taxon>
        <taxon>Mucorineae</taxon>
        <taxon>Rhizopodaceae</taxon>
        <taxon>Rhizopus</taxon>
    </lineage>
</organism>
<name>A0A1X0R4E0_RHIZD</name>
<dbReference type="AlphaFoldDB" id="A0A1X0R4E0"/>